<accession>A0A9W4UDW9</accession>
<comment type="caution">
    <text evidence="2">The sequence shown here is derived from an EMBL/GenBank/DDBJ whole genome shotgun (WGS) entry which is preliminary data.</text>
</comment>
<dbReference type="AlphaFoldDB" id="A0A9W4UDW9"/>
<protein>
    <submittedName>
        <fullName evidence="2">Uncharacterized protein</fullName>
    </submittedName>
</protein>
<evidence type="ECO:0000313" key="3">
    <source>
        <dbReference type="Proteomes" id="UP001152607"/>
    </source>
</evidence>
<dbReference type="EMBL" id="CAOQHR010000005">
    <property type="protein sequence ID" value="CAI6334613.1"/>
    <property type="molecule type" value="Genomic_DNA"/>
</dbReference>
<feature type="region of interest" description="Disordered" evidence="1">
    <location>
        <begin position="107"/>
        <end position="129"/>
    </location>
</feature>
<gene>
    <name evidence="2" type="ORF">PDIGIT_LOCUS7674</name>
</gene>
<name>A0A9W4UDW9_9PLEO</name>
<reference evidence="2" key="1">
    <citation type="submission" date="2023-01" db="EMBL/GenBank/DDBJ databases">
        <authorList>
            <person name="Van Ghelder C."/>
            <person name="Rancurel C."/>
        </authorList>
    </citation>
    <scope>NUCLEOTIDE SEQUENCE</scope>
    <source>
        <strain evidence="2">CNCM I-4278</strain>
    </source>
</reference>
<keyword evidence="3" id="KW-1185">Reference proteome</keyword>
<organism evidence="2 3">
    <name type="scientific">Periconia digitata</name>
    <dbReference type="NCBI Taxonomy" id="1303443"/>
    <lineage>
        <taxon>Eukaryota</taxon>
        <taxon>Fungi</taxon>
        <taxon>Dikarya</taxon>
        <taxon>Ascomycota</taxon>
        <taxon>Pezizomycotina</taxon>
        <taxon>Dothideomycetes</taxon>
        <taxon>Pleosporomycetidae</taxon>
        <taxon>Pleosporales</taxon>
        <taxon>Massarineae</taxon>
        <taxon>Periconiaceae</taxon>
        <taxon>Periconia</taxon>
    </lineage>
</organism>
<feature type="compositionally biased region" description="Basic and acidic residues" evidence="1">
    <location>
        <begin position="114"/>
        <end position="129"/>
    </location>
</feature>
<dbReference type="Proteomes" id="UP001152607">
    <property type="component" value="Unassembled WGS sequence"/>
</dbReference>
<dbReference type="OrthoDB" id="3797550at2759"/>
<sequence length="129" mass="13655">MKSSNEDQDNGYPNVSPHESTQPEQHSKGKAMESDQAAMPHTEASALQAIENVAKGVKTVVTEAVAWVEDKAGEMTEKQEDTGPYSSLATCAPSDLDVIATGVLPAMPAEGSESDTKSKGGKQDKVHRN</sequence>
<evidence type="ECO:0000256" key="1">
    <source>
        <dbReference type="SAM" id="MobiDB-lite"/>
    </source>
</evidence>
<proteinExistence type="predicted"/>
<feature type="region of interest" description="Disordered" evidence="1">
    <location>
        <begin position="1"/>
        <end position="45"/>
    </location>
</feature>
<evidence type="ECO:0000313" key="2">
    <source>
        <dbReference type="EMBL" id="CAI6334613.1"/>
    </source>
</evidence>
<feature type="compositionally biased region" description="Polar residues" evidence="1">
    <location>
        <begin position="11"/>
        <end position="24"/>
    </location>
</feature>